<dbReference type="AlphaFoldDB" id="A0A4V2XS04"/>
<protein>
    <submittedName>
        <fullName evidence="2">Uncharacterized protein</fullName>
    </submittedName>
</protein>
<reference evidence="2 3" key="1">
    <citation type="submission" date="2019-03" db="EMBL/GenBank/DDBJ databases">
        <title>Draft genome sequences of novel Actinobacteria.</title>
        <authorList>
            <person name="Sahin N."/>
            <person name="Ay H."/>
            <person name="Saygin H."/>
        </authorList>
    </citation>
    <scope>NUCLEOTIDE SEQUENCE [LARGE SCALE GENOMIC DNA]</scope>
    <source>
        <strain evidence="2 3">JCM 30547</strain>
    </source>
</reference>
<name>A0A4V2XS04_9ACTN</name>
<proteinExistence type="predicted"/>
<sequence>MRKIISGVAATIVAGGLALGGAALHSNAETTQQTTTQQVAAVKFVKRDFDCFAHVGCLASSQLPSTWKQINLAKYRTRFADKANQTATFTTNLGAKVSTAQAMKNKQKALKGTRGLHIVSTATTKMKSTSGQGPLTVSTIVYTYKSGKTTRWVATRYIGTWGYTDAGIELTVAGAPKNSKFLGTVLLKATSAVETRG</sequence>
<evidence type="ECO:0000313" key="3">
    <source>
        <dbReference type="Proteomes" id="UP000295075"/>
    </source>
</evidence>
<dbReference type="Proteomes" id="UP000295075">
    <property type="component" value="Unassembled WGS sequence"/>
</dbReference>
<dbReference type="OrthoDB" id="3820097at2"/>
<dbReference type="RefSeq" id="WP_132405010.1">
    <property type="nucleotide sequence ID" value="NZ_SMKA01000028.1"/>
</dbReference>
<dbReference type="EMBL" id="SMKA01000028">
    <property type="protein sequence ID" value="TDC31915.1"/>
    <property type="molecule type" value="Genomic_DNA"/>
</dbReference>
<evidence type="ECO:0000313" key="2">
    <source>
        <dbReference type="EMBL" id="TDC31915.1"/>
    </source>
</evidence>
<feature type="signal peptide" evidence="1">
    <location>
        <begin position="1"/>
        <end position="28"/>
    </location>
</feature>
<accession>A0A4V2XS04</accession>
<keyword evidence="1" id="KW-0732">Signal</keyword>
<keyword evidence="3" id="KW-1185">Reference proteome</keyword>
<gene>
    <name evidence="2" type="ORF">E1261_09790</name>
</gene>
<organism evidence="2 3">
    <name type="scientific">Kribbella albertanoniae</name>
    <dbReference type="NCBI Taxonomy" id="1266829"/>
    <lineage>
        <taxon>Bacteria</taxon>
        <taxon>Bacillati</taxon>
        <taxon>Actinomycetota</taxon>
        <taxon>Actinomycetes</taxon>
        <taxon>Propionibacteriales</taxon>
        <taxon>Kribbellaceae</taxon>
        <taxon>Kribbella</taxon>
    </lineage>
</organism>
<feature type="chain" id="PRO_5021026621" evidence="1">
    <location>
        <begin position="29"/>
        <end position="197"/>
    </location>
</feature>
<evidence type="ECO:0000256" key="1">
    <source>
        <dbReference type="SAM" id="SignalP"/>
    </source>
</evidence>
<comment type="caution">
    <text evidence="2">The sequence shown here is derived from an EMBL/GenBank/DDBJ whole genome shotgun (WGS) entry which is preliminary data.</text>
</comment>